<dbReference type="Gene3D" id="3.40.1440.10">
    <property type="entry name" value="GIY-YIG endonuclease"/>
    <property type="match status" value="1"/>
</dbReference>
<dbReference type="AlphaFoldDB" id="A0A1J1LGH3"/>
<protein>
    <submittedName>
        <fullName evidence="2">Excinuclease ABC C subunit domain protein</fullName>
    </submittedName>
</protein>
<dbReference type="InterPro" id="IPR035901">
    <property type="entry name" value="GIY-YIG_endonuc_sf"/>
</dbReference>
<evidence type="ECO:0000313" key="3">
    <source>
        <dbReference type="Proteomes" id="UP000184315"/>
    </source>
</evidence>
<evidence type="ECO:0000259" key="1">
    <source>
        <dbReference type="PROSITE" id="PS50164"/>
    </source>
</evidence>
<dbReference type="EMBL" id="CZDF01000132">
    <property type="protein sequence ID" value="CUR31294.1"/>
    <property type="molecule type" value="Genomic_DNA"/>
</dbReference>
<sequence>MAELIDPFKLPSVYLSDRKNLPSCPAIYFAIDAENRLLYVGQATNLAARWKNHHREYQLQEINKESQVRIAWQPWTLEDLSEAEKYFIKTLHPLLNGTEVESPDIIPSEFILRDFLKAFSRRLIIAGIKPRSKEQLAQVYLRYDWKDCSPKGTAAKIKDFIKENKGKNTSIKFQWKKYGKITNAAALRPGSRAQKVNARQNRSYNNHWEVPCNGVLIHITPTDLYKQIKEKTEIKKLAGINLRALTTTGLVEMTMKYIYHDFSGLFPYNSDIVPLLWVNSQLRN</sequence>
<dbReference type="InterPro" id="IPR000305">
    <property type="entry name" value="GIY-YIG_endonuc"/>
</dbReference>
<name>A0A1J1LGH3_9CYAN</name>
<dbReference type="STRING" id="671072.PL9214290885"/>
<dbReference type="RefSeq" id="WP_072718169.1">
    <property type="nucleotide sequence ID" value="NZ_LN889782.1"/>
</dbReference>
<dbReference type="SMART" id="SM00465">
    <property type="entry name" value="GIYc"/>
    <property type="match status" value="1"/>
</dbReference>
<proteinExistence type="predicted"/>
<keyword evidence="3" id="KW-1185">Reference proteome</keyword>
<accession>A0A1J1LGH3</accession>
<evidence type="ECO:0000313" key="2">
    <source>
        <dbReference type="EMBL" id="CUR31294.1"/>
    </source>
</evidence>
<feature type="domain" description="GIY-YIG" evidence="1">
    <location>
        <begin position="23"/>
        <end position="97"/>
    </location>
</feature>
<dbReference type="Proteomes" id="UP000184315">
    <property type="component" value="Unassembled WGS sequence"/>
</dbReference>
<dbReference type="SUPFAM" id="SSF82771">
    <property type="entry name" value="GIY-YIG endonuclease"/>
    <property type="match status" value="1"/>
</dbReference>
<reference evidence="3" key="1">
    <citation type="submission" date="2015-10" db="EMBL/GenBank/DDBJ databases">
        <authorList>
            <person name="Regsiter A."/>
            <person name="william w."/>
        </authorList>
    </citation>
    <scope>NUCLEOTIDE SEQUENCE [LARGE SCALE GENOMIC DNA]</scope>
</reference>
<dbReference type="Pfam" id="PF01541">
    <property type="entry name" value="GIY-YIG"/>
    <property type="match status" value="1"/>
</dbReference>
<dbReference type="OrthoDB" id="468458at2"/>
<dbReference type="CDD" id="cd00719">
    <property type="entry name" value="GIY-YIG_SF"/>
    <property type="match status" value="1"/>
</dbReference>
<organism evidence="2 3">
    <name type="scientific">Planktothrix tepida PCC 9214</name>
    <dbReference type="NCBI Taxonomy" id="671072"/>
    <lineage>
        <taxon>Bacteria</taxon>
        <taxon>Bacillati</taxon>
        <taxon>Cyanobacteriota</taxon>
        <taxon>Cyanophyceae</taxon>
        <taxon>Oscillatoriophycideae</taxon>
        <taxon>Oscillatoriales</taxon>
        <taxon>Microcoleaceae</taxon>
        <taxon>Planktothrix</taxon>
    </lineage>
</organism>
<gene>
    <name evidence="2" type="ORF">PL9214290885</name>
</gene>
<dbReference type="PROSITE" id="PS50164">
    <property type="entry name" value="GIY_YIG"/>
    <property type="match status" value="1"/>
</dbReference>